<evidence type="ECO:0000313" key="2">
    <source>
        <dbReference type="EMBL" id="QLI81441.1"/>
    </source>
</evidence>
<keyword evidence="1" id="KW-0732">Signal</keyword>
<organism evidence="2 3">
    <name type="scientific">Chitinibacter fontanus</name>
    <dbReference type="NCBI Taxonomy" id="1737446"/>
    <lineage>
        <taxon>Bacteria</taxon>
        <taxon>Pseudomonadati</taxon>
        <taxon>Pseudomonadota</taxon>
        <taxon>Betaproteobacteria</taxon>
        <taxon>Neisseriales</taxon>
        <taxon>Chitinibacteraceae</taxon>
        <taxon>Chitinibacter</taxon>
    </lineage>
</organism>
<dbReference type="InterPro" id="IPR049649">
    <property type="entry name" value="DVU2496-like_C"/>
</dbReference>
<protein>
    <recommendedName>
        <fullName evidence="4">Lipoprotein</fullName>
    </recommendedName>
</protein>
<dbReference type="EMBL" id="CP058952">
    <property type="protein sequence ID" value="QLI81441.1"/>
    <property type="molecule type" value="Genomic_DNA"/>
</dbReference>
<keyword evidence="3" id="KW-1185">Reference proteome</keyword>
<dbReference type="Proteomes" id="UP000510822">
    <property type="component" value="Chromosome"/>
</dbReference>
<gene>
    <name evidence="2" type="ORF">HZU75_07830</name>
</gene>
<dbReference type="PROSITE" id="PS51257">
    <property type="entry name" value="PROKAR_LIPOPROTEIN"/>
    <property type="match status" value="1"/>
</dbReference>
<evidence type="ECO:0000256" key="1">
    <source>
        <dbReference type="SAM" id="SignalP"/>
    </source>
</evidence>
<reference evidence="2 3" key="1">
    <citation type="journal article" date="2016" name="Int. J. Syst. Evol. Microbiol.">
        <title>Chitinibacter fontanus sp. nov., isolated from a spring.</title>
        <authorList>
            <person name="Sheu S.Y."/>
            <person name="Li Y.S."/>
            <person name="Young C.C."/>
            <person name="Chen W.M."/>
        </authorList>
    </citation>
    <scope>NUCLEOTIDE SEQUENCE [LARGE SCALE GENOMIC DNA]</scope>
    <source>
        <strain evidence="2 3">STM-7</strain>
    </source>
</reference>
<accession>A0A7D5Z351</accession>
<evidence type="ECO:0000313" key="3">
    <source>
        <dbReference type="Proteomes" id="UP000510822"/>
    </source>
</evidence>
<evidence type="ECO:0008006" key="4">
    <source>
        <dbReference type="Google" id="ProtNLM"/>
    </source>
</evidence>
<dbReference type="KEGG" id="cfon:HZU75_07830"/>
<dbReference type="NCBIfam" id="NF041942">
    <property type="entry name" value="DVU2496_dom"/>
    <property type="match status" value="1"/>
</dbReference>
<dbReference type="RefSeq" id="WP_180308567.1">
    <property type="nucleotide sequence ID" value="NZ_CP058952.1"/>
</dbReference>
<sequence length="128" mass="14119">MKTIILAASLAALLSACGEPKAQCGVYAIGPNQIKEFLKENKAEPAPGRTEKAKLPADFPAQLIDKEGYYRGMQVFCKIDEAKAALSSQGHQDWGVYELNTEWDKGVYQADDQAYHLKDITTIKQAIE</sequence>
<name>A0A7D5Z351_9NEIS</name>
<feature type="chain" id="PRO_5028858263" description="Lipoprotein" evidence="1">
    <location>
        <begin position="23"/>
        <end position="128"/>
    </location>
</feature>
<dbReference type="AlphaFoldDB" id="A0A7D5Z351"/>
<proteinExistence type="predicted"/>
<feature type="signal peptide" evidence="1">
    <location>
        <begin position="1"/>
        <end position="22"/>
    </location>
</feature>